<keyword evidence="1" id="KW-0812">Transmembrane</keyword>
<keyword evidence="1" id="KW-1133">Transmembrane helix</keyword>
<evidence type="ECO:0000313" key="2">
    <source>
        <dbReference type="EMBL" id="SVD98785.1"/>
    </source>
</evidence>
<accession>A0A382ZUT2</accession>
<evidence type="ECO:0000256" key="1">
    <source>
        <dbReference type="SAM" id="Phobius"/>
    </source>
</evidence>
<dbReference type="EMBL" id="UINC01186525">
    <property type="protein sequence ID" value="SVD98785.1"/>
    <property type="molecule type" value="Genomic_DNA"/>
</dbReference>
<protein>
    <recommendedName>
        <fullName evidence="3">Sulfotransferase domain-containing protein</fullName>
    </recommendedName>
</protein>
<gene>
    <name evidence="2" type="ORF">METZ01_LOCUS451639</name>
</gene>
<evidence type="ECO:0008006" key="3">
    <source>
        <dbReference type="Google" id="ProtNLM"/>
    </source>
</evidence>
<reference evidence="2" key="1">
    <citation type="submission" date="2018-05" db="EMBL/GenBank/DDBJ databases">
        <authorList>
            <person name="Lanie J.A."/>
            <person name="Ng W.-L."/>
            <person name="Kazmierczak K.M."/>
            <person name="Andrzejewski T.M."/>
            <person name="Davidsen T.M."/>
            <person name="Wayne K.J."/>
            <person name="Tettelin H."/>
            <person name="Glass J.I."/>
            <person name="Rusch D."/>
            <person name="Podicherti R."/>
            <person name="Tsui H.-C.T."/>
            <person name="Winkler M.E."/>
        </authorList>
    </citation>
    <scope>NUCLEOTIDE SEQUENCE</scope>
</reference>
<dbReference type="InterPro" id="IPR027417">
    <property type="entry name" value="P-loop_NTPase"/>
</dbReference>
<organism evidence="2">
    <name type="scientific">marine metagenome</name>
    <dbReference type="NCBI Taxonomy" id="408172"/>
    <lineage>
        <taxon>unclassified sequences</taxon>
        <taxon>metagenomes</taxon>
        <taxon>ecological metagenomes</taxon>
    </lineage>
</organism>
<sequence length="97" mass="11336">MNITLLKRLITAYTTVGKNFGFWISPIFSGILLLLLRLINFIFMKLDWIFFKKIRDNNINNPIIIVGNPRSGTTFLHRYLVNSKIGIGTQLWQMLYT</sequence>
<dbReference type="AlphaFoldDB" id="A0A382ZUT2"/>
<dbReference type="Gene3D" id="3.40.50.300">
    <property type="entry name" value="P-loop containing nucleotide triphosphate hydrolases"/>
    <property type="match status" value="1"/>
</dbReference>
<feature type="non-terminal residue" evidence="2">
    <location>
        <position position="97"/>
    </location>
</feature>
<dbReference type="SUPFAM" id="SSF52540">
    <property type="entry name" value="P-loop containing nucleoside triphosphate hydrolases"/>
    <property type="match status" value="1"/>
</dbReference>
<feature type="transmembrane region" description="Helical" evidence="1">
    <location>
        <begin position="20"/>
        <end position="43"/>
    </location>
</feature>
<keyword evidence="1" id="KW-0472">Membrane</keyword>
<name>A0A382ZUT2_9ZZZZ</name>
<proteinExistence type="predicted"/>